<dbReference type="Proteomes" id="UP000250222">
    <property type="component" value="Unassembled WGS sequence"/>
</dbReference>
<dbReference type="AlphaFoldDB" id="A0A2Y9AF74"/>
<organism evidence="1 2">
    <name type="scientific">Georgenia satyanarayanai</name>
    <dbReference type="NCBI Taxonomy" id="860221"/>
    <lineage>
        <taxon>Bacteria</taxon>
        <taxon>Bacillati</taxon>
        <taxon>Actinomycetota</taxon>
        <taxon>Actinomycetes</taxon>
        <taxon>Micrococcales</taxon>
        <taxon>Bogoriellaceae</taxon>
        <taxon>Georgenia</taxon>
    </lineage>
</organism>
<name>A0A2Y9AF74_9MICO</name>
<proteinExistence type="predicted"/>
<keyword evidence="1" id="KW-0808">Transferase</keyword>
<dbReference type="InterPro" id="IPR029057">
    <property type="entry name" value="PRTase-like"/>
</dbReference>
<reference evidence="1 2" key="1">
    <citation type="submission" date="2016-10" db="EMBL/GenBank/DDBJ databases">
        <authorList>
            <person name="Cai Z."/>
        </authorList>
    </citation>
    <scope>NUCLEOTIDE SEQUENCE [LARGE SCALE GENOMIC DNA]</scope>
    <source>
        <strain evidence="1 2">CGMCC 1.10826</strain>
    </source>
</reference>
<keyword evidence="2" id="KW-1185">Reference proteome</keyword>
<dbReference type="SUPFAM" id="SSF53271">
    <property type="entry name" value="PRTase-like"/>
    <property type="match status" value="1"/>
</dbReference>
<dbReference type="EMBL" id="UETB01000007">
    <property type="protein sequence ID" value="SSA43171.1"/>
    <property type="molecule type" value="Genomic_DNA"/>
</dbReference>
<sequence>MSLTPVRSDGDAPMLGLPGDAGPVLPVWSLADYAGPVRGLVVAWKRTGRADMARVLLDRAARGAEVWAHDPELALAGSGDVLVVPAPSGLRRRLRGALVAADLADAVAAGIAASGALEPGRAVRSTDLLRRSGGRRHQSGLGVRARARNRGGGVRVLAAPGPDDVVVLVDDVLTTGSTLAACTRALVTSGTRVAGALVVAATPPPGRTPARTCR</sequence>
<dbReference type="GO" id="GO:0016757">
    <property type="term" value="F:glycosyltransferase activity"/>
    <property type="evidence" value="ECO:0007669"/>
    <property type="project" value="UniProtKB-KW"/>
</dbReference>
<evidence type="ECO:0000313" key="2">
    <source>
        <dbReference type="Proteomes" id="UP000250222"/>
    </source>
</evidence>
<keyword evidence="1" id="KW-0328">Glycosyltransferase</keyword>
<dbReference type="PANTHER" id="PTHR47505:SF1">
    <property type="entry name" value="DNA UTILIZATION PROTEIN YHGH"/>
    <property type="match status" value="1"/>
</dbReference>
<evidence type="ECO:0000313" key="1">
    <source>
        <dbReference type="EMBL" id="SSA43171.1"/>
    </source>
</evidence>
<dbReference type="InterPro" id="IPR051910">
    <property type="entry name" value="ComF/GntX_DNA_util-trans"/>
</dbReference>
<accession>A0A2Y9AF74</accession>
<gene>
    <name evidence="1" type="ORF">SAMN05216184_10769</name>
</gene>
<dbReference type="Gene3D" id="3.40.50.2020">
    <property type="match status" value="1"/>
</dbReference>
<protein>
    <submittedName>
        <fullName evidence="1">Predicted amidophosphoribosyltransferases</fullName>
    </submittedName>
</protein>
<dbReference type="PANTHER" id="PTHR47505">
    <property type="entry name" value="DNA UTILIZATION PROTEIN YHGH"/>
    <property type="match status" value="1"/>
</dbReference>